<name>A0A327YG62_9BACL</name>
<keyword evidence="2" id="KW-1185">Reference proteome</keyword>
<proteinExistence type="predicted"/>
<gene>
    <name evidence="1" type="ORF">B0I26_10515</name>
</gene>
<dbReference type="EMBL" id="QLMH01000005">
    <property type="protein sequence ID" value="RAK19833.1"/>
    <property type="molecule type" value="Genomic_DNA"/>
</dbReference>
<evidence type="ECO:0000313" key="2">
    <source>
        <dbReference type="Proteomes" id="UP000248555"/>
    </source>
</evidence>
<comment type="caution">
    <text evidence="1">The sequence shown here is derived from an EMBL/GenBank/DDBJ whole genome shotgun (WGS) entry which is preliminary data.</text>
</comment>
<protein>
    <submittedName>
        <fullName evidence="1">Uncharacterized protein</fullName>
    </submittedName>
</protein>
<reference evidence="1 2" key="1">
    <citation type="submission" date="2018-06" db="EMBL/GenBank/DDBJ databases">
        <title>Genomic Encyclopedia of Type Strains, Phase III (KMG-III): the genomes of soil and plant-associated and newly described type strains.</title>
        <authorList>
            <person name="Whitman W."/>
        </authorList>
    </citation>
    <scope>NUCLEOTIDE SEQUENCE [LARGE SCALE GENOMIC DNA]</scope>
    <source>
        <strain evidence="1 2">CGMCC 1.8979</strain>
    </source>
</reference>
<dbReference type="AlphaFoldDB" id="A0A327YG62"/>
<dbReference type="Proteomes" id="UP000248555">
    <property type="component" value="Unassembled WGS sequence"/>
</dbReference>
<sequence length="47" mass="5206">MKFGAYYKVISDEADLKAQCQTPCGMRVRSNAYKGGLFFIAGQDLVN</sequence>
<accession>A0A327YG62</accession>
<evidence type="ECO:0000313" key="1">
    <source>
        <dbReference type="EMBL" id="RAK19833.1"/>
    </source>
</evidence>
<organism evidence="1 2">
    <name type="scientific">Paranoxybacillus vitaminiphilus</name>
    <dbReference type="NCBI Taxonomy" id="581036"/>
    <lineage>
        <taxon>Bacteria</taxon>
        <taxon>Bacillati</taxon>
        <taxon>Bacillota</taxon>
        <taxon>Bacilli</taxon>
        <taxon>Bacillales</taxon>
        <taxon>Anoxybacillaceae</taxon>
        <taxon>Paranoxybacillus</taxon>
    </lineage>
</organism>